<organism evidence="1">
    <name type="scientific">uncultured Caudovirales phage</name>
    <dbReference type="NCBI Taxonomy" id="2100421"/>
    <lineage>
        <taxon>Viruses</taxon>
        <taxon>Duplodnaviria</taxon>
        <taxon>Heunggongvirae</taxon>
        <taxon>Uroviricota</taxon>
        <taxon>Caudoviricetes</taxon>
        <taxon>Peduoviridae</taxon>
        <taxon>Maltschvirus</taxon>
        <taxon>Maltschvirus maltsch</taxon>
    </lineage>
</organism>
<dbReference type="Gene3D" id="3.30.40.190">
    <property type="match status" value="1"/>
</dbReference>
<evidence type="ECO:0000313" key="1">
    <source>
        <dbReference type="EMBL" id="CAB4140058.1"/>
    </source>
</evidence>
<sequence>MNTRLKKHYENVAELGCVLCRHLGYRDTPCEIHHIRRFGTKRDRAPVIGLCPEHHRGNTGVHGLGRKAFAVRYNITEEDLLEITNKLLQEDL</sequence>
<gene>
    <name evidence="1" type="ORF">UFOVP405_5</name>
</gene>
<dbReference type="Pfam" id="PF16786">
    <property type="entry name" value="RecA_dep_nuc"/>
    <property type="match status" value="1"/>
</dbReference>
<accession>A0A6J5M066</accession>
<dbReference type="EMBL" id="LR796378">
    <property type="protein sequence ID" value="CAB4140058.1"/>
    <property type="molecule type" value="Genomic_DNA"/>
</dbReference>
<dbReference type="InterPro" id="IPR031875">
    <property type="entry name" value="RecA_dep_nuc"/>
</dbReference>
<name>A0A6J5M066_9CAUD</name>
<proteinExistence type="predicted"/>
<protein>
    <submittedName>
        <fullName evidence="1">Recombination enhancement, RecA-dependent nuclease</fullName>
    </submittedName>
</protein>
<reference evidence="1" key="1">
    <citation type="submission" date="2020-04" db="EMBL/GenBank/DDBJ databases">
        <authorList>
            <person name="Chiriac C."/>
            <person name="Salcher M."/>
            <person name="Ghai R."/>
            <person name="Kavagutti S V."/>
        </authorList>
    </citation>
    <scope>NUCLEOTIDE SEQUENCE</scope>
</reference>